<protein>
    <submittedName>
        <fullName evidence="2">DUF1320 domain-containing protein</fullName>
    </submittedName>
</protein>
<sequence length="189" mass="20568">MGRTVGQTNPTKPPRQASMNPRPPRRLRTPRPAPRSARRREPDMPYASLSDLIDRYGEPLLLQHADRNRDGVADEAVIARALADADAEIDGWLAKRCPVPVDPPSPRLRALATEIAWYRLHQDGVDEKTPARLAYTDAIAYLRRVSEGQADLPGAVGLVGSAPPSSASPGGARVAGAERVFSRDRLRGL</sequence>
<comment type="caution">
    <text evidence="2">The sequence shown here is derived from an EMBL/GenBank/DDBJ whole genome shotgun (WGS) entry which is preliminary data.</text>
</comment>
<evidence type="ECO:0000313" key="2">
    <source>
        <dbReference type="EMBL" id="RJF84870.1"/>
    </source>
</evidence>
<feature type="compositionally biased region" description="Polar residues" evidence="1">
    <location>
        <begin position="1"/>
        <end position="10"/>
    </location>
</feature>
<gene>
    <name evidence="2" type="ORF">D3877_10360</name>
</gene>
<proteinExistence type="predicted"/>
<dbReference type="AlphaFoldDB" id="A0A418W4B2"/>
<evidence type="ECO:0000313" key="3">
    <source>
        <dbReference type="Proteomes" id="UP000283458"/>
    </source>
</evidence>
<dbReference type="EMBL" id="QYUL01000001">
    <property type="protein sequence ID" value="RJF84870.1"/>
    <property type="molecule type" value="Genomic_DNA"/>
</dbReference>
<dbReference type="Proteomes" id="UP000283458">
    <property type="component" value="Unassembled WGS sequence"/>
</dbReference>
<accession>A0A418W4B2</accession>
<feature type="region of interest" description="Disordered" evidence="1">
    <location>
        <begin position="1"/>
        <end position="47"/>
    </location>
</feature>
<organism evidence="2 3">
    <name type="scientific">Azospirillum cavernae</name>
    <dbReference type="NCBI Taxonomy" id="2320860"/>
    <lineage>
        <taxon>Bacteria</taxon>
        <taxon>Pseudomonadati</taxon>
        <taxon>Pseudomonadota</taxon>
        <taxon>Alphaproteobacteria</taxon>
        <taxon>Rhodospirillales</taxon>
        <taxon>Azospirillaceae</taxon>
        <taxon>Azospirillum</taxon>
    </lineage>
</organism>
<reference evidence="2 3" key="1">
    <citation type="submission" date="2018-09" db="EMBL/GenBank/DDBJ databases">
        <authorList>
            <person name="Zhu H."/>
        </authorList>
    </citation>
    <scope>NUCLEOTIDE SEQUENCE [LARGE SCALE GENOMIC DNA]</scope>
    <source>
        <strain evidence="2 3">K2W22B-5</strain>
    </source>
</reference>
<name>A0A418W4B2_9PROT</name>
<dbReference type="Pfam" id="PF07030">
    <property type="entry name" value="Phage_Mu_Gp36"/>
    <property type="match status" value="1"/>
</dbReference>
<keyword evidence="3" id="KW-1185">Reference proteome</keyword>
<evidence type="ECO:0000256" key="1">
    <source>
        <dbReference type="SAM" id="MobiDB-lite"/>
    </source>
</evidence>
<dbReference type="InterPro" id="IPR009752">
    <property type="entry name" value="Phage_Mu_GpJ"/>
</dbReference>